<organism evidence="6 7">
    <name type="scientific">Bordetella parapertussis (strain 12822 / ATCC BAA-587 / NCTC 13253)</name>
    <dbReference type="NCBI Taxonomy" id="257311"/>
    <lineage>
        <taxon>Bacteria</taxon>
        <taxon>Pseudomonadati</taxon>
        <taxon>Pseudomonadota</taxon>
        <taxon>Betaproteobacteria</taxon>
        <taxon>Burkholderiales</taxon>
        <taxon>Alcaligenaceae</taxon>
        <taxon>Bordetella</taxon>
    </lineage>
</organism>
<gene>
    <name evidence="6" type="ordered locus">BPP1787</name>
</gene>
<accession>Q7W9H3</accession>
<keyword evidence="3" id="KW-0547">Nucleotide-binding</keyword>
<dbReference type="PANTHER" id="PTHR42711:SF10">
    <property type="entry name" value="ABC TRANSPORTER ATP-BINDING PROTEIN"/>
    <property type="match status" value="1"/>
</dbReference>
<evidence type="ECO:0000256" key="4">
    <source>
        <dbReference type="ARBA" id="ARBA00022840"/>
    </source>
</evidence>
<evidence type="ECO:0000256" key="2">
    <source>
        <dbReference type="ARBA" id="ARBA00022475"/>
    </source>
</evidence>
<dbReference type="PROSITE" id="PS50893">
    <property type="entry name" value="ABC_TRANSPORTER_2"/>
    <property type="match status" value="1"/>
</dbReference>
<sequence length="331" mass="35796">MLACSGARPAGRIGHPVLFLQGDAVQAVISVQGLSKTYASGHPALKNINLDIHRGEIFALLGPNGAGKTTLISIICGIVNPGSGRVLADGHDIVREFRAARDAIGLVPQELTTDAFETVWNTVSFSRGLFGKPADPALIERILRDLSLWDKKDSRIMALSGGMKRRVMIAKALSHEPRILFLDEPTAGVDVELRHGMWQMVLRLRENGVTIILTTHYIEEAQEMADRIGVIRKGEIILVEDKHALMSKLGKKQLVIMLDAPLAALPALAGDSQLELAAEGTQLVYTYDNQVSGGIAALLRELDARGIGFHDLQSSESSLEDIFVSLVSAQT</sequence>
<dbReference type="InterPro" id="IPR050763">
    <property type="entry name" value="ABC_transporter_ATP-binding"/>
</dbReference>
<evidence type="ECO:0000259" key="5">
    <source>
        <dbReference type="PROSITE" id="PS50893"/>
    </source>
</evidence>
<dbReference type="AlphaFoldDB" id="Q7W9H3"/>
<dbReference type="InterPro" id="IPR003593">
    <property type="entry name" value="AAA+_ATPase"/>
</dbReference>
<evidence type="ECO:0000256" key="3">
    <source>
        <dbReference type="ARBA" id="ARBA00022741"/>
    </source>
</evidence>
<dbReference type="PANTHER" id="PTHR42711">
    <property type="entry name" value="ABC TRANSPORTER ATP-BINDING PROTEIN"/>
    <property type="match status" value="1"/>
</dbReference>
<dbReference type="GO" id="GO:0005524">
    <property type="term" value="F:ATP binding"/>
    <property type="evidence" value="ECO:0007669"/>
    <property type="project" value="UniProtKB-KW"/>
</dbReference>
<dbReference type="Gene3D" id="3.40.50.300">
    <property type="entry name" value="P-loop containing nucleotide triphosphate hydrolases"/>
    <property type="match status" value="1"/>
</dbReference>
<dbReference type="SMART" id="SM00382">
    <property type="entry name" value="AAA"/>
    <property type="match status" value="1"/>
</dbReference>
<name>Q7W9H3_BORPA</name>
<dbReference type="CDD" id="cd03230">
    <property type="entry name" value="ABC_DR_subfamily_A"/>
    <property type="match status" value="1"/>
</dbReference>
<feature type="domain" description="ABC transporter" evidence="5">
    <location>
        <begin position="29"/>
        <end position="258"/>
    </location>
</feature>
<dbReference type="GO" id="GO:0016887">
    <property type="term" value="F:ATP hydrolysis activity"/>
    <property type="evidence" value="ECO:0007669"/>
    <property type="project" value="InterPro"/>
</dbReference>
<dbReference type="InterPro" id="IPR017871">
    <property type="entry name" value="ABC_transporter-like_CS"/>
</dbReference>
<proteinExistence type="predicted"/>
<reference evidence="6 7" key="1">
    <citation type="journal article" date="2003" name="Nat. Genet.">
        <title>Comparative analysis of the genome sequences of Bordetella pertussis, Bordetella parapertussis and Bordetella bronchiseptica.</title>
        <authorList>
            <person name="Parkhill J."/>
            <person name="Sebaihia M."/>
            <person name="Preston A."/>
            <person name="Murphy L.D."/>
            <person name="Thomson N.R."/>
            <person name="Harris D.E."/>
            <person name="Holden M.T.G."/>
            <person name="Churcher C.M."/>
            <person name="Bentley S.D."/>
            <person name="Mungall K.L."/>
            <person name="Cerdeno-Tarraga A.-M."/>
            <person name="Temple L."/>
            <person name="James K.D."/>
            <person name="Harris B."/>
            <person name="Quail M.A."/>
            <person name="Achtman M."/>
            <person name="Atkin R."/>
            <person name="Baker S."/>
            <person name="Basham D."/>
            <person name="Bason N."/>
            <person name="Cherevach I."/>
            <person name="Chillingworth T."/>
            <person name="Collins M."/>
            <person name="Cronin A."/>
            <person name="Davis P."/>
            <person name="Doggett J."/>
            <person name="Feltwell T."/>
            <person name="Goble A."/>
            <person name="Hamlin N."/>
            <person name="Hauser H."/>
            <person name="Holroyd S."/>
            <person name="Jagels K."/>
            <person name="Leather S."/>
            <person name="Moule S."/>
            <person name="Norberczak H."/>
            <person name="O'Neil S."/>
            <person name="Ormond D."/>
            <person name="Price C."/>
            <person name="Rabbinowitsch E."/>
            <person name="Rutter S."/>
            <person name="Sanders M."/>
            <person name="Saunders D."/>
            <person name="Seeger K."/>
            <person name="Sharp S."/>
            <person name="Simmonds M."/>
            <person name="Skelton J."/>
            <person name="Squares R."/>
            <person name="Squares S."/>
            <person name="Stevens K."/>
            <person name="Unwin L."/>
            <person name="Whitehead S."/>
            <person name="Barrell B.G."/>
            <person name="Maskell D.J."/>
        </authorList>
    </citation>
    <scope>NUCLEOTIDE SEQUENCE [LARGE SCALE GENOMIC DNA]</scope>
    <source>
        <strain evidence="6 7">12822 / ATCC BAA-587 / NCTC 13253</strain>
    </source>
</reference>
<keyword evidence="1" id="KW-0813">Transport</keyword>
<keyword evidence="2" id="KW-0472">Membrane</keyword>
<keyword evidence="2" id="KW-1003">Cell membrane</keyword>
<dbReference type="InterPro" id="IPR003439">
    <property type="entry name" value="ABC_transporter-like_ATP-bd"/>
</dbReference>
<evidence type="ECO:0000256" key="1">
    <source>
        <dbReference type="ARBA" id="ARBA00022448"/>
    </source>
</evidence>
<evidence type="ECO:0000313" key="6">
    <source>
        <dbReference type="EMBL" id="CAE37089.1"/>
    </source>
</evidence>
<protein>
    <submittedName>
        <fullName evidence="6">ABC transporter, ATP-binding subunit</fullName>
    </submittedName>
</protein>
<dbReference type="Proteomes" id="UP000001421">
    <property type="component" value="Chromosome"/>
</dbReference>
<dbReference type="InterPro" id="IPR027417">
    <property type="entry name" value="P-loop_NTPase"/>
</dbReference>
<evidence type="ECO:0000313" key="7">
    <source>
        <dbReference type="Proteomes" id="UP000001421"/>
    </source>
</evidence>
<dbReference type="KEGG" id="bpa:BPP1787"/>
<dbReference type="SUPFAM" id="SSF52540">
    <property type="entry name" value="P-loop containing nucleoside triphosphate hydrolases"/>
    <property type="match status" value="1"/>
</dbReference>
<dbReference type="PROSITE" id="PS00211">
    <property type="entry name" value="ABC_TRANSPORTER_1"/>
    <property type="match status" value="1"/>
</dbReference>
<keyword evidence="4 6" id="KW-0067">ATP-binding</keyword>
<dbReference type="Pfam" id="PF00005">
    <property type="entry name" value="ABC_tran"/>
    <property type="match status" value="1"/>
</dbReference>
<dbReference type="HOGENOM" id="CLU_000604_1_2_4"/>
<dbReference type="EMBL" id="BX640428">
    <property type="protein sequence ID" value="CAE37089.1"/>
    <property type="molecule type" value="Genomic_DNA"/>
</dbReference>